<dbReference type="GeneID" id="36527254"/>
<gene>
    <name evidence="2" type="ORF">BDW47DRAFT_87477</name>
</gene>
<feature type="compositionally biased region" description="Polar residues" evidence="1">
    <location>
        <begin position="309"/>
        <end position="328"/>
    </location>
</feature>
<dbReference type="RefSeq" id="XP_024674424.1">
    <property type="nucleotide sequence ID" value="XM_024820094.1"/>
</dbReference>
<evidence type="ECO:0000313" key="2">
    <source>
        <dbReference type="EMBL" id="PLB40412.1"/>
    </source>
</evidence>
<feature type="region of interest" description="Disordered" evidence="1">
    <location>
        <begin position="216"/>
        <end position="235"/>
    </location>
</feature>
<organism evidence="2 3">
    <name type="scientific">Aspergillus candidus</name>
    <dbReference type="NCBI Taxonomy" id="41067"/>
    <lineage>
        <taxon>Eukaryota</taxon>
        <taxon>Fungi</taxon>
        <taxon>Dikarya</taxon>
        <taxon>Ascomycota</taxon>
        <taxon>Pezizomycotina</taxon>
        <taxon>Eurotiomycetes</taxon>
        <taxon>Eurotiomycetidae</taxon>
        <taxon>Eurotiales</taxon>
        <taxon>Aspergillaceae</taxon>
        <taxon>Aspergillus</taxon>
        <taxon>Aspergillus subgen. Circumdati</taxon>
    </lineage>
</organism>
<feature type="compositionally biased region" description="Acidic residues" evidence="1">
    <location>
        <begin position="522"/>
        <end position="534"/>
    </location>
</feature>
<feature type="compositionally biased region" description="Pro residues" evidence="1">
    <location>
        <begin position="355"/>
        <end position="366"/>
    </location>
</feature>
<feature type="region of interest" description="Disordered" evidence="1">
    <location>
        <begin position="493"/>
        <end position="534"/>
    </location>
</feature>
<keyword evidence="3" id="KW-1185">Reference proteome</keyword>
<feature type="region of interest" description="Disordered" evidence="1">
    <location>
        <begin position="1"/>
        <end position="21"/>
    </location>
</feature>
<dbReference type="AlphaFoldDB" id="A0A2I2FIG0"/>
<name>A0A2I2FIG0_ASPCN</name>
<accession>A0A2I2FIG0</accession>
<evidence type="ECO:0000256" key="1">
    <source>
        <dbReference type="SAM" id="MobiDB-lite"/>
    </source>
</evidence>
<dbReference type="STRING" id="41067.A0A2I2FIG0"/>
<dbReference type="OrthoDB" id="5404004at2759"/>
<sequence>MARGMFLGKPRPSPVTDDISSPVFNYTDAFPRNDLREVRHGAKNGRPVHQKQWDFHRPMTSDGQQQQKKARAPGQDFDFRINIPAPEAASTEPDKRLNDSMIGIALGSPRLVESQNIMSQMQEKAIQAKSTSKQQAMQRKPSKWRKIGGLFRAKTAMTPAKQPFYQVRLSTEWPSQGSTHSIDYQFRPNESKSHIQCALETNPISNTEVWPCLASGQAQQNDGGQSLRPGAKQAGDTESLLTVDIPDVQMERYSVMFSGLLTREPSTRKRRSKTLEDVRPANTVERSISPELRPPPRRQTTEAARSRSKSPSFSLFPSVQPNRSSKVPGSTLPREPSPLHRSQSSLLESYRENPPIQPRQPSPTPRSSPQKVPVSHKPQFSESSILTFTSLEEADDKIILQGVKPVQNTKDEPAWEFVNKNPTPATKQEIGATLKVNTQELPPPESEDINSAASSPILSPLSSVTANLTTSPSGGSKTGISPSVAFKPAISPSVASKPTISPSVASNPGISPAGSARMPLADDNDSDNEDPEVDFDLDKDTEALKPEQLPIPTVEVSIARSVSVSRGKKQIIVPIGPRADRLNPDERLVDRKARMVRVTDGQHGHRHGNSQDVRIEMA</sequence>
<reference evidence="2 3" key="1">
    <citation type="submission" date="2017-12" db="EMBL/GenBank/DDBJ databases">
        <authorList>
            <consortium name="DOE Joint Genome Institute"/>
            <person name="Haridas S."/>
            <person name="Kjaerbolling I."/>
            <person name="Vesth T.C."/>
            <person name="Frisvad J.C."/>
            <person name="Nybo J.L."/>
            <person name="Theobald S."/>
            <person name="Kuo A."/>
            <person name="Bowyer P."/>
            <person name="Matsuda Y."/>
            <person name="Mondo S."/>
            <person name="Lyhne E.K."/>
            <person name="Kogle M.E."/>
            <person name="Clum A."/>
            <person name="Lipzen A."/>
            <person name="Salamov A."/>
            <person name="Ngan C.Y."/>
            <person name="Daum C."/>
            <person name="Chiniquy J."/>
            <person name="Barry K."/>
            <person name="LaButti K."/>
            <person name="Simmons B.A."/>
            <person name="Magnuson J.K."/>
            <person name="Mortensen U.H."/>
            <person name="Larsen T.O."/>
            <person name="Grigoriev I.V."/>
            <person name="Baker S.E."/>
            <person name="Andersen M.R."/>
            <person name="Nordberg H.P."/>
            <person name="Cantor M.N."/>
            <person name="Hua S.X."/>
        </authorList>
    </citation>
    <scope>NUCLEOTIDE SEQUENCE [LARGE SCALE GENOMIC DNA]</scope>
    <source>
        <strain evidence="2 3">CBS 102.13</strain>
    </source>
</reference>
<feature type="region of interest" description="Disordered" evidence="1">
    <location>
        <begin position="264"/>
        <end position="380"/>
    </location>
</feature>
<proteinExistence type="predicted"/>
<evidence type="ECO:0000313" key="3">
    <source>
        <dbReference type="Proteomes" id="UP000234585"/>
    </source>
</evidence>
<dbReference type="EMBL" id="KZ559124">
    <property type="protein sequence ID" value="PLB40412.1"/>
    <property type="molecule type" value="Genomic_DNA"/>
</dbReference>
<protein>
    <submittedName>
        <fullName evidence="2">Uncharacterized protein</fullName>
    </submittedName>
</protein>
<dbReference type="Proteomes" id="UP000234585">
    <property type="component" value="Unassembled WGS sequence"/>
</dbReference>
<feature type="region of interest" description="Disordered" evidence="1">
    <location>
        <begin position="599"/>
        <end position="618"/>
    </location>
</feature>
<feature type="compositionally biased region" description="Polar residues" evidence="1">
    <location>
        <begin position="493"/>
        <end position="509"/>
    </location>
</feature>